<sequence length="774" mass="86633">MLGSTLLRAQLELQSHSTWLRAFCLQRHSYHQALPRTLALDPSQRYGYQQAKRFRIEQSQGRAYAQKASKVPRRLRFDPNRRVEEDELALRAIRKAVEEGGNIGRVIEVYNSMEKKIHLRPNDVRIITQLLHHSLRKAKRFRDEKQRRAQTEGLLVFAESIVQDIMKGDVVPQFSAHVHLLGFFKESGVRDAGVRFWQWLEAQEEGFVNLDVYGAAIELLAVNGSPLEELEDLYEQALERFPGAFLAYHLSPNAALPDREEATTLKGVPMPLLQGIMTARLLRGDARNAYMTFDTALRLYPDQVTPRFFELFLEERPFLEAYTVFAMACRGGTTMTPTQLRNMLAALQFKSDGISPARHGMAVRTMLSLVRMRVGAGGLIDSKVLSRLLIGMTQFLRLRGVAGIDPTIKQQIVDEVMGVIRSAIGIFARHGAKPDIGVFHSMITNLGGHGNDKRLIGVSLSDMQSLNHKFDEVTWRSIIWAAGALRDGELVEEGWRGLVQLKAETGQPLDVNDAYVLITNACAADRIDLARDEYEQVKGNLPPHQHERMLNALEAGSHQDTAEAADAEAILQEIAKIRADLVIVDRSTRAEQGVQDLSQDNLPMTLQPTHQTLPETEMRKLYDELTLEAGYDTQQPSSSPTTEAGADASEDTLQAIPAAPRAAISLTNIPFGQLRYENWKSINYLLEQAENSDRAYLELVDKALAAGFVPPQRRLDLVLEDFETVGSYGLSDLAESSPDTDHTSRVWDNEAIRQGREKVLRLRGQLAEASDGSA</sequence>
<dbReference type="Proteomes" id="UP000799767">
    <property type="component" value="Unassembled WGS sequence"/>
</dbReference>
<protein>
    <submittedName>
        <fullName evidence="1">Uncharacterized protein</fullName>
    </submittedName>
</protein>
<accession>A0A6A6Q4Y2</accession>
<dbReference type="OrthoDB" id="185373at2759"/>
<gene>
    <name evidence="1" type="ORF">BDY17DRAFT_288313</name>
</gene>
<dbReference type="GeneID" id="54473175"/>
<dbReference type="RefSeq" id="XP_033593658.1">
    <property type="nucleotide sequence ID" value="XM_033732173.1"/>
</dbReference>
<reference evidence="1" key="1">
    <citation type="journal article" date="2020" name="Stud. Mycol.">
        <title>101 Dothideomycetes genomes: a test case for predicting lifestyles and emergence of pathogens.</title>
        <authorList>
            <person name="Haridas S."/>
            <person name="Albert R."/>
            <person name="Binder M."/>
            <person name="Bloem J."/>
            <person name="Labutti K."/>
            <person name="Salamov A."/>
            <person name="Andreopoulos B."/>
            <person name="Baker S."/>
            <person name="Barry K."/>
            <person name="Bills G."/>
            <person name="Bluhm B."/>
            <person name="Cannon C."/>
            <person name="Castanera R."/>
            <person name="Culley D."/>
            <person name="Daum C."/>
            <person name="Ezra D."/>
            <person name="Gonzalez J."/>
            <person name="Henrissat B."/>
            <person name="Kuo A."/>
            <person name="Liang C."/>
            <person name="Lipzen A."/>
            <person name="Lutzoni F."/>
            <person name="Magnuson J."/>
            <person name="Mondo S."/>
            <person name="Nolan M."/>
            <person name="Ohm R."/>
            <person name="Pangilinan J."/>
            <person name="Park H.-J."/>
            <person name="Ramirez L."/>
            <person name="Alfaro M."/>
            <person name="Sun H."/>
            <person name="Tritt A."/>
            <person name="Yoshinaga Y."/>
            <person name="Zwiers L.-H."/>
            <person name="Turgeon B."/>
            <person name="Goodwin S."/>
            <person name="Spatafora J."/>
            <person name="Crous P."/>
            <person name="Grigoriev I."/>
        </authorList>
    </citation>
    <scope>NUCLEOTIDE SEQUENCE</scope>
    <source>
        <strain evidence="1">CBS 113389</strain>
    </source>
</reference>
<evidence type="ECO:0000313" key="1">
    <source>
        <dbReference type="EMBL" id="KAF2487089.1"/>
    </source>
</evidence>
<evidence type="ECO:0000313" key="2">
    <source>
        <dbReference type="Proteomes" id="UP000799767"/>
    </source>
</evidence>
<name>A0A6A6Q4Y2_9PEZI</name>
<keyword evidence="2" id="KW-1185">Reference proteome</keyword>
<dbReference type="EMBL" id="MU001631">
    <property type="protein sequence ID" value="KAF2487089.1"/>
    <property type="molecule type" value="Genomic_DNA"/>
</dbReference>
<organism evidence="1 2">
    <name type="scientific">Neohortaea acidophila</name>
    <dbReference type="NCBI Taxonomy" id="245834"/>
    <lineage>
        <taxon>Eukaryota</taxon>
        <taxon>Fungi</taxon>
        <taxon>Dikarya</taxon>
        <taxon>Ascomycota</taxon>
        <taxon>Pezizomycotina</taxon>
        <taxon>Dothideomycetes</taxon>
        <taxon>Dothideomycetidae</taxon>
        <taxon>Mycosphaerellales</taxon>
        <taxon>Teratosphaeriaceae</taxon>
        <taxon>Neohortaea</taxon>
    </lineage>
</organism>
<proteinExistence type="predicted"/>
<dbReference type="AlphaFoldDB" id="A0A6A6Q4Y2"/>